<organism evidence="7 8">
    <name type="scientific">Hapsidospora chrysogenum (strain ATCC 11550 / CBS 779.69 / DSM 880 / IAM 14645 / JCM 23072 / IMI 49137)</name>
    <name type="common">Acremonium chrysogenum</name>
    <dbReference type="NCBI Taxonomy" id="857340"/>
    <lineage>
        <taxon>Eukaryota</taxon>
        <taxon>Fungi</taxon>
        <taxon>Dikarya</taxon>
        <taxon>Ascomycota</taxon>
        <taxon>Pezizomycotina</taxon>
        <taxon>Sordariomycetes</taxon>
        <taxon>Hypocreomycetidae</taxon>
        <taxon>Hypocreales</taxon>
        <taxon>Bionectriaceae</taxon>
        <taxon>Hapsidospora</taxon>
    </lineage>
</organism>
<protein>
    <submittedName>
        <fullName evidence="7">Putative membrane protein-like protein</fullName>
    </submittedName>
</protein>
<feature type="transmembrane region" description="Helical" evidence="6">
    <location>
        <begin position="173"/>
        <end position="194"/>
    </location>
</feature>
<evidence type="ECO:0000256" key="4">
    <source>
        <dbReference type="ARBA" id="ARBA00023136"/>
    </source>
</evidence>
<dbReference type="PANTHER" id="PTHR23507">
    <property type="entry name" value="ZGC:174356"/>
    <property type="match status" value="1"/>
</dbReference>
<feature type="transmembrane region" description="Helical" evidence="6">
    <location>
        <begin position="390"/>
        <end position="413"/>
    </location>
</feature>
<dbReference type="AlphaFoldDB" id="A0A086TEB8"/>
<feature type="transmembrane region" description="Helical" evidence="6">
    <location>
        <begin position="351"/>
        <end position="378"/>
    </location>
</feature>
<accession>A0A086TEB8</accession>
<feature type="transmembrane region" description="Helical" evidence="6">
    <location>
        <begin position="200"/>
        <end position="222"/>
    </location>
</feature>
<reference evidence="8" key="1">
    <citation type="journal article" date="2014" name="Genome Announc.">
        <title>Genome sequence and annotation of Acremonium chrysogenum, producer of the beta-lactam antibiotic cephalosporin C.</title>
        <authorList>
            <person name="Terfehr D."/>
            <person name="Dahlmann T.A."/>
            <person name="Specht T."/>
            <person name="Zadra I."/>
            <person name="Kuernsteiner H."/>
            <person name="Kueck U."/>
        </authorList>
    </citation>
    <scope>NUCLEOTIDE SEQUENCE [LARGE SCALE GENOMIC DNA]</scope>
    <source>
        <strain evidence="8">ATCC 11550 / CBS 779.69 / DSM 880 / IAM 14645 / JCM 23072 / IMI 49137</strain>
    </source>
</reference>
<feature type="transmembrane region" description="Helical" evidence="6">
    <location>
        <begin position="529"/>
        <end position="551"/>
    </location>
</feature>
<dbReference type="InterPro" id="IPR011701">
    <property type="entry name" value="MFS"/>
</dbReference>
<evidence type="ECO:0000313" key="7">
    <source>
        <dbReference type="EMBL" id="KFH47700.1"/>
    </source>
</evidence>
<evidence type="ECO:0000313" key="8">
    <source>
        <dbReference type="Proteomes" id="UP000029964"/>
    </source>
</evidence>
<proteinExistence type="predicted"/>
<sequence length="608" mass="65898">MTFPTRAADNPDRPSRSHGEIQEIETDETTQLLHPVKSHENGHAGTGASKSDEAWDGYKDFEGLPWWRRPSVFWLLGPYIMFTLAFGGVMVPKLNLILSLVCEQYFAEQSTIDPSQPVVPVFVGGDNPQCNIPEVQSRTSTFILAMNFVTGLLGAFVAPRLGRLSDRWGRTRLMAFASLGGLFGEILTVFVAKFSDRIDYRWLVLGSIADGATGSFTAGSILTQSYVSDSSAPSKRSISIGYLHACLFTGLAFGPLLAGYFVKWSGSLLSVFYIIVGCHASFILIVAFVVPESLVKRKRMLAQEKWDKEKAERADSIGTWLSRVQGVNPFEPLAVLWPHGPGTSTRLRLNLVALAATDTIILGSSMAAGAVIILYSGFTFGWGTLESSQFISALSLVRVVALLIVLPAINHLIGARVARRRREQGITVKDRNSGASALDVWIIRLALVSEVVGVVGYIVTRDSKIFFASGMVTALGGLGSATVQASVTKHVPQQKVGQVLGAIGMLHALSRVVGPIIFNGIYARTVGTYPQAFFVVLAGIFGFALLASFAIKPHGESSLPIRGEANANRNAVHWDDEKEDEDEPLNATRRGSLDEALLSEAEEQQLIV</sequence>
<dbReference type="HOGENOM" id="CLU_017517_0_0_1"/>
<dbReference type="EMBL" id="JPKY01000007">
    <property type="protein sequence ID" value="KFH47700.1"/>
    <property type="molecule type" value="Genomic_DNA"/>
</dbReference>
<comment type="caution">
    <text evidence="7">The sequence shown here is derived from an EMBL/GenBank/DDBJ whole genome shotgun (WGS) entry which is preliminary data.</text>
</comment>
<evidence type="ECO:0000256" key="3">
    <source>
        <dbReference type="ARBA" id="ARBA00022989"/>
    </source>
</evidence>
<feature type="transmembrane region" description="Helical" evidence="6">
    <location>
        <begin position="465"/>
        <end position="487"/>
    </location>
</feature>
<evidence type="ECO:0000256" key="2">
    <source>
        <dbReference type="ARBA" id="ARBA00022692"/>
    </source>
</evidence>
<feature type="transmembrane region" description="Helical" evidence="6">
    <location>
        <begin position="434"/>
        <end position="459"/>
    </location>
</feature>
<gene>
    <name evidence="7" type="ORF">ACRE_013280</name>
</gene>
<feature type="transmembrane region" description="Helical" evidence="6">
    <location>
        <begin position="499"/>
        <end position="523"/>
    </location>
</feature>
<evidence type="ECO:0000256" key="5">
    <source>
        <dbReference type="SAM" id="MobiDB-lite"/>
    </source>
</evidence>
<keyword evidence="4 6" id="KW-0472">Membrane</keyword>
<feature type="transmembrane region" description="Helical" evidence="6">
    <location>
        <begin position="242"/>
        <end position="262"/>
    </location>
</feature>
<feature type="compositionally biased region" description="Basic and acidic residues" evidence="5">
    <location>
        <begin position="9"/>
        <end position="21"/>
    </location>
</feature>
<feature type="region of interest" description="Disordered" evidence="5">
    <location>
        <begin position="1"/>
        <end position="30"/>
    </location>
</feature>
<feature type="transmembrane region" description="Helical" evidence="6">
    <location>
        <begin position="268"/>
        <end position="290"/>
    </location>
</feature>
<dbReference type="Proteomes" id="UP000029964">
    <property type="component" value="Unassembled WGS sequence"/>
</dbReference>
<evidence type="ECO:0000256" key="1">
    <source>
        <dbReference type="ARBA" id="ARBA00004141"/>
    </source>
</evidence>
<feature type="transmembrane region" description="Helical" evidence="6">
    <location>
        <begin position="72"/>
        <end position="91"/>
    </location>
</feature>
<evidence type="ECO:0000256" key="6">
    <source>
        <dbReference type="SAM" id="Phobius"/>
    </source>
</evidence>
<dbReference type="SUPFAM" id="SSF103473">
    <property type="entry name" value="MFS general substrate transporter"/>
    <property type="match status" value="1"/>
</dbReference>
<feature type="transmembrane region" description="Helical" evidence="6">
    <location>
        <begin position="142"/>
        <end position="161"/>
    </location>
</feature>
<dbReference type="GO" id="GO:0016020">
    <property type="term" value="C:membrane"/>
    <property type="evidence" value="ECO:0007669"/>
    <property type="project" value="UniProtKB-SubCell"/>
</dbReference>
<keyword evidence="2 6" id="KW-0812">Transmembrane</keyword>
<dbReference type="PANTHER" id="PTHR23507:SF40">
    <property type="entry name" value="TETRACYCLINE-EFFLUX TRANSPORTER"/>
    <property type="match status" value="1"/>
</dbReference>
<dbReference type="OrthoDB" id="3026777at2759"/>
<keyword evidence="3 6" id="KW-1133">Transmembrane helix</keyword>
<dbReference type="InterPro" id="IPR036259">
    <property type="entry name" value="MFS_trans_sf"/>
</dbReference>
<dbReference type="Pfam" id="PF07690">
    <property type="entry name" value="MFS_1"/>
    <property type="match status" value="2"/>
</dbReference>
<comment type="subcellular location">
    <subcellularLocation>
        <location evidence="1">Membrane</location>
        <topology evidence="1">Multi-pass membrane protein</topology>
    </subcellularLocation>
</comment>
<keyword evidence="8" id="KW-1185">Reference proteome</keyword>
<dbReference type="Gene3D" id="1.20.1250.20">
    <property type="entry name" value="MFS general substrate transporter like domains"/>
    <property type="match status" value="1"/>
</dbReference>
<name>A0A086TEB8_HAPC1</name>
<dbReference type="GO" id="GO:0022857">
    <property type="term" value="F:transmembrane transporter activity"/>
    <property type="evidence" value="ECO:0007669"/>
    <property type="project" value="InterPro"/>
</dbReference>